<dbReference type="SUPFAM" id="SSF48403">
    <property type="entry name" value="Ankyrin repeat"/>
    <property type="match status" value="1"/>
</dbReference>
<dbReference type="Gene3D" id="1.25.40.20">
    <property type="entry name" value="Ankyrin repeat-containing domain"/>
    <property type="match status" value="2"/>
</dbReference>
<gene>
    <name evidence="5" type="ORF">MCOR_7754</name>
</gene>
<dbReference type="PANTHER" id="PTHR24198">
    <property type="entry name" value="ANKYRIN REPEAT AND PROTEIN KINASE DOMAIN-CONTAINING PROTEIN"/>
    <property type="match status" value="1"/>
</dbReference>
<accession>A0A6J8AH50</accession>
<dbReference type="EMBL" id="CACVKT020001442">
    <property type="protein sequence ID" value="CAC5368089.1"/>
    <property type="molecule type" value="Genomic_DNA"/>
</dbReference>
<feature type="repeat" description="ANK" evidence="3">
    <location>
        <begin position="45"/>
        <end position="80"/>
    </location>
</feature>
<dbReference type="OrthoDB" id="6095883at2759"/>
<dbReference type="PANTHER" id="PTHR24198:SF165">
    <property type="entry name" value="ANKYRIN REPEAT-CONTAINING PROTEIN-RELATED"/>
    <property type="match status" value="1"/>
</dbReference>
<evidence type="ECO:0000313" key="6">
    <source>
        <dbReference type="Proteomes" id="UP000507470"/>
    </source>
</evidence>
<evidence type="ECO:0000256" key="3">
    <source>
        <dbReference type="PROSITE-ProRule" id="PRU00023"/>
    </source>
</evidence>
<dbReference type="InterPro" id="IPR002110">
    <property type="entry name" value="Ankyrin_rpt"/>
</dbReference>
<dbReference type="InterPro" id="IPR036770">
    <property type="entry name" value="Ankyrin_rpt-contain_sf"/>
</dbReference>
<evidence type="ECO:0000256" key="2">
    <source>
        <dbReference type="ARBA" id="ARBA00023043"/>
    </source>
</evidence>
<dbReference type="Gene3D" id="3.30.460.90">
    <property type="match status" value="1"/>
</dbReference>
<feature type="domain" description="Mab-21-like nucleotidyltransferase" evidence="4">
    <location>
        <begin position="297"/>
        <end position="443"/>
    </location>
</feature>
<dbReference type="PROSITE" id="PS50297">
    <property type="entry name" value="ANK_REP_REGION"/>
    <property type="match status" value="2"/>
</dbReference>
<keyword evidence="1" id="KW-0677">Repeat</keyword>
<dbReference type="Pfam" id="PF12796">
    <property type="entry name" value="Ank_2"/>
    <property type="match status" value="2"/>
</dbReference>
<protein>
    <recommendedName>
        <fullName evidence="4">Mab-21-like nucleotidyltransferase domain-containing protein</fullName>
    </recommendedName>
</protein>
<dbReference type="Gene3D" id="1.10.1410.40">
    <property type="match status" value="1"/>
</dbReference>
<feature type="repeat" description="ANK" evidence="3">
    <location>
        <begin position="10"/>
        <end position="44"/>
    </location>
</feature>
<keyword evidence="2 3" id="KW-0040">ANK repeat</keyword>
<evidence type="ECO:0000259" key="4">
    <source>
        <dbReference type="Pfam" id="PF03281"/>
    </source>
</evidence>
<name>A0A6J8AH50_MYTCO</name>
<evidence type="ECO:0000313" key="5">
    <source>
        <dbReference type="EMBL" id="CAC5368089.1"/>
    </source>
</evidence>
<feature type="repeat" description="ANK" evidence="3">
    <location>
        <begin position="146"/>
        <end position="178"/>
    </location>
</feature>
<reference evidence="5 6" key="1">
    <citation type="submission" date="2020-06" db="EMBL/GenBank/DDBJ databases">
        <authorList>
            <person name="Li R."/>
            <person name="Bekaert M."/>
        </authorList>
    </citation>
    <scope>NUCLEOTIDE SEQUENCE [LARGE SCALE GENOMIC DNA]</scope>
    <source>
        <strain evidence="6">wild</strain>
    </source>
</reference>
<dbReference type="Pfam" id="PF03281">
    <property type="entry name" value="Mab-21"/>
    <property type="match status" value="1"/>
</dbReference>
<keyword evidence="6" id="KW-1185">Reference proteome</keyword>
<proteinExistence type="predicted"/>
<dbReference type="AlphaFoldDB" id="A0A6J8AH50"/>
<evidence type="ECO:0000256" key="1">
    <source>
        <dbReference type="ARBA" id="ARBA00022737"/>
    </source>
</evidence>
<dbReference type="InterPro" id="IPR046903">
    <property type="entry name" value="Mab-21-like_nuc_Trfase"/>
</dbReference>
<organism evidence="5 6">
    <name type="scientific">Mytilus coruscus</name>
    <name type="common">Sea mussel</name>
    <dbReference type="NCBI Taxonomy" id="42192"/>
    <lineage>
        <taxon>Eukaryota</taxon>
        <taxon>Metazoa</taxon>
        <taxon>Spiralia</taxon>
        <taxon>Lophotrochozoa</taxon>
        <taxon>Mollusca</taxon>
        <taxon>Bivalvia</taxon>
        <taxon>Autobranchia</taxon>
        <taxon>Pteriomorphia</taxon>
        <taxon>Mytilida</taxon>
        <taxon>Mytiloidea</taxon>
        <taxon>Mytilidae</taxon>
        <taxon>Mytilinae</taxon>
        <taxon>Mytilus</taxon>
    </lineage>
</organism>
<sequence>MDLMNKQDIYGQTPFYLCLDSQELAITTVRKLLDHGADVNVQDGLGNTILHRIVSLSLGNCEQVVQLLCNAGADPNVMNKNGQSVLSMLQDGQLGVFNILLENEGEVNLKDRWNRDLSKISSKFHDEKFLERIQGICGMNELKDCFGATSLHYAAFTNNVFMINTLLKLGASTNNVDNNGFSPLDVAILFENNDSVSLLHGSYCSLDQEIYSRKRSLFEDIPKVIYSDHIKDLDKIVHVPTALTEFAISLLSTQSDIATEIRNINGQVKCFVEQICSKISEYDLDFALSVLPTGSSAEGTKIGIPDEYDFVVFLDKFSEICEIIQPDILEENSQDYAFACARLTDESKKISMSQYFVEKWTLNSWSVLQKLFFLLRRALFETCRSIDGNLYFKFENDIRHLSSKPVFNVTFVWIGSIYKELEISVDLVPAIRNLGWWPASNKISSMTMTKEARDAGCFLLFQAKQSALERLIICGMDDSVDMLGRRDSAYELNLRTLLRISTAQAEIITMKSFPQIVRDSYMFSKILLKRTPRLLSYARSGPEKTASNLLGISMFERAEYTRFSVDRIISSYMLKNCMFHVLAEFEKGDIDIGVELQKKNIDFIGLTVLVFEHLLKCTEDIFLPSYFLPFIDVFSFEDVEIDEQNPEYLLAMTILRGHRLRMFLSIILHMLGSKAKILN</sequence>
<dbReference type="Proteomes" id="UP000507470">
    <property type="component" value="Unassembled WGS sequence"/>
</dbReference>
<dbReference type="PROSITE" id="PS50088">
    <property type="entry name" value="ANK_REPEAT"/>
    <property type="match status" value="3"/>
</dbReference>
<dbReference type="SMART" id="SM00248">
    <property type="entry name" value="ANK"/>
    <property type="match status" value="4"/>
</dbReference>